<evidence type="ECO:0000313" key="1">
    <source>
        <dbReference type="EMBL" id="XCN28158.1"/>
    </source>
</evidence>
<organism evidence="1">
    <name type="scientific">Pantoea phage Survivor</name>
    <dbReference type="NCBI Taxonomy" id="3232176"/>
    <lineage>
        <taxon>Viruses</taxon>
        <taxon>Duplodnaviria</taxon>
        <taxon>Heunggongvirae</taxon>
        <taxon>Uroviricota</taxon>
        <taxon>Caudoviricetes</taxon>
    </lineage>
</organism>
<accession>A0AAU8KXS0</accession>
<protein>
    <submittedName>
        <fullName evidence="1">Uncharacterized protein</fullName>
    </submittedName>
</protein>
<sequence length="154" mass="17376">MKKKEIIETCRNLLFNALSHVLQDINGVNPSPVKEPPESLSYESNSDIGFLVKRCQKDGPMQTSFDHYFVAIAVSTYPVIIDVFDITKTGPDVYLTGNGKAIHLFNLQSETGLKTNDELMNILDRTIYDHAELLGVLTKYAEGKNKREDRKGRK</sequence>
<proteinExistence type="predicted"/>
<reference evidence="1" key="1">
    <citation type="submission" date="2024-06" db="EMBL/GenBank/DDBJ databases">
        <authorList>
            <person name="Gannavaram S."/>
            <person name="Nemani S."/>
            <person name="Datta M."/>
            <person name="Picchiottino A."/>
            <person name="Mereddy A."/>
            <person name="Gannavaram N."/>
            <person name="Honeycutt C."/>
            <person name="Tran D."/>
            <person name="Choi K."/>
            <person name="Srinivasan K."/>
            <person name="Johnson A."/>
        </authorList>
    </citation>
    <scope>NUCLEOTIDE SEQUENCE</scope>
</reference>
<dbReference type="EMBL" id="PP885733">
    <property type="protein sequence ID" value="XCN28158.1"/>
    <property type="molecule type" value="Genomic_DNA"/>
</dbReference>
<name>A0AAU8KXS0_9CAUD</name>